<comment type="subcellular location">
    <subcellularLocation>
        <location evidence="1">Mitochondrion</location>
    </subcellularLocation>
</comment>
<dbReference type="SUPFAM" id="SSF110324">
    <property type="entry name" value="Ribosomal L27 protein-like"/>
    <property type="match status" value="1"/>
</dbReference>
<dbReference type="AlphaFoldDB" id="A0A7H8R4M9"/>
<dbReference type="InterPro" id="IPR001684">
    <property type="entry name" value="Ribosomal_bL27"/>
</dbReference>
<dbReference type="PANTHER" id="PTHR15893:SF0">
    <property type="entry name" value="LARGE RIBOSOMAL SUBUNIT PROTEIN BL27M"/>
    <property type="match status" value="1"/>
</dbReference>
<dbReference type="GO" id="GO:0006412">
    <property type="term" value="P:translation"/>
    <property type="evidence" value="ECO:0007669"/>
    <property type="project" value="InterPro"/>
</dbReference>
<evidence type="ECO:0000313" key="9">
    <source>
        <dbReference type="Proteomes" id="UP000509510"/>
    </source>
</evidence>
<evidence type="ECO:0000256" key="5">
    <source>
        <dbReference type="ARBA" id="ARBA00023274"/>
    </source>
</evidence>
<feature type="region of interest" description="Disordered" evidence="7">
    <location>
        <begin position="172"/>
        <end position="202"/>
    </location>
</feature>
<dbReference type="RefSeq" id="XP_035347322.1">
    <property type="nucleotide sequence ID" value="XM_035491429.1"/>
</dbReference>
<dbReference type="PANTHER" id="PTHR15893">
    <property type="entry name" value="RIBOSOMAL PROTEIN L27"/>
    <property type="match status" value="1"/>
</dbReference>
<feature type="compositionally biased region" description="Polar residues" evidence="7">
    <location>
        <begin position="64"/>
        <end position="74"/>
    </location>
</feature>
<dbReference type="PROSITE" id="PS00831">
    <property type="entry name" value="RIBOSOMAL_L27"/>
    <property type="match status" value="1"/>
</dbReference>
<evidence type="ECO:0000256" key="7">
    <source>
        <dbReference type="SAM" id="MobiDB-lite"/>
    </source>
</evidence>
<organism evidence="8 9">
    <name type="scientific">Talaromyces rugulosus</name>
    <name type="common">Penicillium rugulosum</name>
    <dbReference type="NCBI Taxonomy" id="121627"/>
    <lineage>
        <taxon>Eukaryota</taxon>
        <taxon>Fungi</taxon>
        <taxon>Dikarya</taxon>
        <taxon>Ascomycota</taxon>
        <taxon>Pezizomycotina</taxon>
        <taxon>Eurotiomycetes</taxon>
        <taxon>Eurotiomycetidae</taxon>
        <taxon>Eurotiales</taxon>
        <taxon>Trichocomaceae</taxon>
        <taxon>Talaromyces</taxon>
        <taxon>Talaromyces sect. Islandici</taxon>
    </lineage>
</organism>
<feature type="region of interest" description="Disordered" evidence="7">
    <location>
        <begin position="64"/>
        <end position="86"/>
    </location>
</feature>
<dbReference type="PRINTS" id="PR00063">
    <property type="entry name" value="RIBOSOMALL27"/>
</dbReference>
<proteinExistence type="inferred from homology"/>
<evidence type="ECO:0000256" key="3">
    <source>
        <dbReference type="ARBA" id="ARBA00022980"/>
    </source>
</evidence>
<keyword evidence="4" id="KW-0496">Mitochondrion</keyword>
<dbReference type="FunFam" id="2.40.50.100:FF:000042">
    <property type="entry name" value="50S ribosomal protein L27"/>
    <property type="match status" value="1"/>
</dbReference>
<dbReference type="Pfam" id="PF01016">
    <property type="entry name" value="Ribosomal_L27"/>
    <property type="match status" value="1"/>
</dbReference>
<gene>
    <name evidence="8" type="ORF">TRUGW13939_08294</name>
</gene>
<dbReference type="KEGG" id="trg:TRUGW13939_08294"/>
<dbReference type="OrthoDB" id="1867012at2759"/>
<keyword evidence="9" id="KW-1185">Reference proteome</keyword>
<evidence type="ECO:0000313" key="8">
    <source>
        <dbReference type="EMBL" id="QKX61147.1"/>
    </source>
</evidence>
<evidence type="ECO:0000256" key="4">
    <source>
        <dbReference type="ARBA" id="ARBA00023128"/>
    </source>
</evidence>
<dbReference type="Proteomes" id="UP000509510">
    <property type="component" value="Chromosome IV"/>
</dbReference>
<dbReference type="GeneID" id="55995783"/>
<evidence type="ECO:0000256" key="6">
    <source>
        <dbReference type="ARBA" id="ARBA00035267"/>
    </source>
</evidence>
<dbReference type="GO" id="GO:0003735">
    <property type="term" value="F:structural constituent of ribosome"/>
    <property type="evidence" value="ECO:0007669"/>
    <property type="project" value="InterPro"/>
</dbReference>
<evidence type="ECO:0000256" key="2">
    <source>
        <dbReference type="ARBA" id="ARBA00010797"/>
    </source>
</evidence>
<evidence type="ECO:0000256" key="1">
    <source>
        <dbReference type="ARBA" id="ARBA00004173"/>
    </source>
</evidence>
<keyword evidence="5" id="KW-0687">Ribonucleoprotein</keyword>
<reference evidence="9" key="1">
    <citation type="submission" date="2020-06" db="EMBL/GenBank/DDBJ databases">
        <title>A chromosome-scale genome assembly of Talaromyces rugulosus W13939.</title>
        <authorList>
            <person name="Wang B."/>
            <person name="Guo L."/>
            <person name="Ye K."/>
            <person name="Wang L."/>
        </authorList>
    </citation>
    <scope>NUCLEOTIDE SEQUENCE [LARGE SCALE GENOMIC DNA]</scope>
    <source>
        <strain evidence="9">W13939</strain>
    </source>
</reference>
<dbReference type="GO" id="GO:0005762">
    <property type="term" value="C:mitochondrial large ribosomal subunit"/>
    <property type="evidence" value="ECO:0007669"/>
    <property type="project" value="TreeGrafter"/>
</dbReference>
<dbReference type="Gene3D" id="2.40.50.100">
    <property type="match status" value="1"/>
</dbReference>
<feature type="region of interest" description="Disordered" evidence="7">
    <location>
        <begin position="243"/>
        <end position="268"/>
    </location>
</feature>
<name>A0A7H8R4M9_TALRU</name>
<comment type="similarity">
    <text evidence="2">Belongs to the bacterial ribosomal protein bL27 family.</text>
</comment>
<keyword evidence="3" id="KW-0689">Ribosomal protein</keyword>
<sequence length="268" mass="30127">MRLILQASFRTLERSFKPSTISTSSAPVTAVSKATPFSIITRTSSPSLSRSPFLSLQLRYASHQAQGRANNGSKDSPGKRLGAKKGSEQYVVPGNIIFRQRGTLWFPGENCDIGRDHTIFATESGYVKYYLDPERHPKRKYIGVCFEREGTLPTPRNAPTRRRLNMRTVPRLEPVGTVPDPSTMGDDPTTAVDAEGSESTLPLRPGYMYREANWQIGRAAEKAGITAKEFDRGNRWMAWRRRQERAQRVAQMKSLKGKKKAGKNKPRK</sequence>
<feature type="compositionally biased region" description="Basic residues" evidence="7">
    <location>
        <begin position="255"/>
        <end position="268"/>
    </location>
</feature>
<dbReference type="InterPro" id="IPR018261">
    <property type="entry name" value="Ribosomal_bL27_CS"/>
</dbReference>
<accession>A0A7H8R4M9</accession>
<protein>
    <recommendedName>
        <fullName evidence="6">Large ribosomal subunit protein bL27m</fullName>
    </recommendedName>
</protein>
<dbReference type="EMBL" id="CP055901">
    <property type="protein sequence ID" value="QKX61147.1"/>
    <property type="molecule type" value="Genomic_DNA"/>
</dbReference>